<organism evidence="2 3">
    <name type="scientific">Colletotrichum fioriniae PJ7</name>
    <dbReference type="NCBI Taxonomy" id="1445577"/>
    <lineage>
        <taxon>Eukaryota</taxon>
        <taxon>Fungi</taxon>
        <taxon>Dikarya</taxon>
        <taxon>Ascomycota</taxon>
        <taxon>Pezizomycotina</taxon>
        <taxon>Sordariomycetes</taxon>
        <taxon>Hypocreomycetidae</taxon>
        <taxon>Glomerellales</taxon>
        <taxon>Glomerellaceae</taxon>
        <taxon>Colletotrichum</taxon>
        <taxon>Colletotrichum acutatum species complex</taxon>
    </lineage>
</organism>
<dbReference type="KEGG" id="cfj:CFIO01_06620"/>
<comment type="caution">
    <text evidence="2">The sequence shown here is derived from an EMBL/GenBank/DDBJ whole genome shotgun (WGS) entry which is preliminary data.</text>
</comment>
<dbReference type="HOGENOM" id="CLU_983550_0_0_1"/>
<keyword evidence="3" id="KW-1185">Reference proteome</keyword>
<proteinExistence type="predicted"/>
<reference evidence="2 3" key="1">
    <citation type="submission" date="2014-02" db="EMBL/GenBank/DDBJ databases">
        <title>The genome sequence of Colletotrichum fioriniae PJ7.</title>
        <authorList>
            <person name="Baroncelli R."/>
            <person name="Thon M.R."/>
        </authorList>
    </citation>
    <scope>NUCLEOTIDE SEQUENCE [LARGE SCALE GENOMIC DNA]</scope>
    <source>
        <strain evidence="2 3">PJ7</strain>
    </source>
</reference>
<protein>
    <submittedName>
        <fullName evidence="2">Uncharacterized protein</fullName>
    </submittedName>
</protein>
<evidence type="ECO:0000313" key="3">
    <source>
        <dbReference type="Proteomes" id="UP000020467"/>
    </source>
</evidence>
<feature type="region of interest" description="Disordered" evidence="1">
    <location>
        <begin position="254"/>
        <end position="283"/>
    </location>
</feature>
<sequence>MNYTQDLLFGSAPSYVRREQSHNDYNKSSNVCSKHVVVQGIDIPRDMTITQRGFMGLPFLSNITSNSPIDEFKATRARDELDSWANLLRRYEPGENMASLIKSCSSWINMSQLDPSLENLTQVKLAHTVYDTLKNANFDWWAKRCRYKAYEEDSEADDLPFSRSRWPSPPLGTSTTIEFQWNSDTKVLCWFDMTTNETVQISFEQFTDGTGILESMEDHEAFNRWIELRKRHTVKLRKEYALKRLGTTIYRPRAQKSTEAATRRAPAAKKTREGCKMGKGRKN</sequence>
<dbReference type="AlphaFoldDB" id="A0A010RVE6"/>
<evidence type="ECO:0000313" key="2">
    <source>
        <dbReference type="EMBL" id="EXF76243.1"/>
    </source>
</evidence>
<dbReference type="Proteomes" id="UP000020467">
    <property type="component" value="Unassembled WGS sequence"/>
</dbReference>
<dbReference type="OrthoDB" id="4830640at2759"/>
<dbReference type="EMBL" id="JARH01000861">
    <property type="protein sequence ID" value="EXF76243.1"/>
    <property type="molecule type" value="Genomic_DNA"/>
</dbReference>
<evidence type="ECO:0000256" key="1">
    <source>
        <dbReference type="SAM" id="MobiDB-lite"/>
    </source>
</evidence>
<name>A0A010RVE6_9PEZI</name>
<gene>
    <name evidence="2" type="ORF">CFIO01_06620</name>
</gene>
<accession>A0A010RVE6</accession>